<name>A0A9D3U8S1_9ROSI</name>
<comment type="caution">
    <text evidence="1">The sequence shown here is derived from an EMBL/GenBank/DDBJ whole genome shotgun (WGS) entry which is preliminary data.</text>
</comment>
<organism evidence="1 2">
    <name type="scientific">Gossypium stocksii</name>
    <dbReference type="NCBI Taxonomy" id="47602"/>
    <lineage>
        <taxon>Eukaryota</taxon>
        <taxon>Viridiplantae</taxon>
        <taxon>Streptophyta</taxon>
        <taxon>Embryophyta</taxon>
        <taxon>Tracheophyta</taxon>
        <taxon>Spermatophyta</taxon>
        <taxon>Magnoliopsida</taxon>
        <taxon>eudicotyledons</taxon>
        <taxon>Gunneridae</taxon>
        <taxon>Pentapetalae</taxon>
        <taxon>rosids</taxon>
        <taxon>malvids</taxon>
        <taxon>Malvales</taxon>
        <taxon>Malvaceae</taxon>
        <taxon>Malvoideae</taxon>
        <taxon>Gossypium</taxon>
    </lineage>
</organism>
<accession>A0A9D3U8S1</accession>
<gene>
    <name evidence="1" type="ORF">J1N35_044059</name>
</gene>
<dbReference type="EMBL" id="JAIQCV010000013">
    <property type="protein sequence ID" value="KAH1031885.1"/>
    <property type="molecule type" value="Genomic_DNA"/>
</dbReference>
<keyword evidence="2" id="KW-1185">Reference proteome</keyword>
<evidence type="ECO:0000313" key="1">
    <source>
        <dbReference type="EMBL" id="KAH1031885.1"/>
    </source>
</evidence>
<proteinExistence type="predicted"/>
<evidence type="ECO:0000313" key="2">
    <source>
        <dbReference type="Proteomes" id="UP000828251"/>
    </source>
</evidence>
<protein>
    <submittedName>
        <fullName evidence="1">Uncharacterized protein</fullName>
    </submittedName>
</protein>
<sequence length="162" mass="18183">MCLIHSIVNGRKIDVGTILHQEIADYATRQTGILVFPSLVMLLCQQRGIMPRTGEEVLKNKGQINKASVEGMTRGKDMLILKEAETSKIRKALNSSIVAILGQPNPSLLLEFLVFPPIIHNYDPSSLNDKLEDRDRLVTSLPIVQVFDTEKEEESRDIKECL</sequence>
<dbReference type="AlphaFoldDB" id="A0A9D3U8S1"/>
<reference evidence="1 2" key="1">
    <citation type="journal article" date="2021" name="Plant Biotechnol. J.">
        <title>Multi-omics assisted identification of the key and species-specific regulatory components of drought-tolerant mechanisms in Gossypium stocksii.</title>
        <authorList>
            <person name="Yu D."/>
            <person name="Ke L."/>
            <person name="Zhang D."/>
            <person name="Wu Y."/>
            <person name="Sun Y."/>
            <person name="Mei J."/>
            <person name="Sun J."/>
            <person name="Sun Y."/>
        </authorList>
    </citation>
    <scope>NUCLEOTIDE SEQUENCE [LARGE SCALE GENOMIC DNA]</scope>
    <source>
        <strain evidence="2">cv. E1</strain>
        <tissue evidence="1">Leaf</tissue>
    </source>
</reference>
<dbReference type="Proteomes" id="UP000828251">
    <property type="component" value="Unassembled WGS sequence"/>
</dbReference>